<feature type="compositionally biased region" description="Basic and acidic residues" evidence="1">
    <location>
        <begin position="15"/>
        <end position="40"/>
    </location>
</feature>
<dbReference type="EMBL" id="QJRY01000014">
    <property type="protein sequence ID" value="PYB69683.1"/>
    <property type="molecule type" value="Genomic_DNA"/>
</dbReference>
<feature type="transmembrane region" description="Helical" evidence="2">
    <location>
        <begin position="53"/>
        <end position="73"/>
    </location>
</feature>
<comment type="caution">
    <text evidence="3">The sequence shown here is derived from an EMBL/GenBank/DDBJ whole genome shotgun (WGS) entry which is preliminary data.</text>
</comment>
<organism evidence="3 4">
    <name type="scientific">Rhizobium wuzhouense</name>
    <dbReference type="NCBI Taxonomy" id="1986026"/>
    <lineage>
        <taxon>Bacteria</taxon>
        <taxon>Pseudomonadati</taxon>
        <taxon>Pseudomonadota</taxon>
        <taxon>Alphaproteobacteria</taxon>
        <taxon>Hyphomicrobiales</taxon>
        <taxon>Rhizobiaceae</taxon>
        <taxon>Rhizobium/Agrobacterium group</taxon>
        <taxon>Rhizobium</taxon>
    </lineage>
</organism>
<evidence type="ECO:0000256" key="1">
    <source>
        <dbReference type="SAM" id="MobiDB-lite"/>
    </source>
</evidence>
<evidence type="ECO:0000256" key="2">
    <source>
        <dbReference type="SAM" id="Phobius"/>
    </source>
</evidence>
<feature type="region of interest" description="Disordered" evidence="1">
    <location>
        <begin position="1"/>
        <end position="40"/>
    </location>
</feature>
<accession>A0ABX5NLR5</accession>
<dbReference type="Proteomes" id="UP000247536">
    <property type="component" value="Unassembled WGS sequence"/>
</dbReference>
<keyword evidence="2" id="KW-0472">Membrane</keyword>
<protein>
    <submittedName>
        <fullName evidence="3">Uncharacterized protein</fullName>
    </submittedName>
</protein>
<sequence length="74" mass="7835">MNGFTPDTGAAAAGEHGDDRRGQPVDAQTRDMAQEAGLDRDLESQVPPLYGSFTQRVVIALLVVAVAALIWILA</sequence>
<name>A0ABX5NLR5_9HYPH</name>
<keyword evidence="2" id="KW-0812">Transmembrane</keyword>
<reference evidence="3 4" key="1">
    <citation type="submission" date="2018-06" db="EMBL/GenBank/DDBJ databases">
        <title>Rhizobium wuzhouense sp. nov., isolated from roots of Oryza officinalis.</title>
        <authorList>
            <person name="Yuan T."/>
        </authorList>
    </citation>
    <scope>NUCLEOTIDE SEQUENCE [LARGE SCALE GENOMIC DNA]</scope>
    <source>
        <strain evidence="3 4">W44</strain>
    </source>
</reference>
<keyword evidence="2" id="KW-1133">Transmembrane helix</keyword>
<keyword evidence="4" id="KW-1185">Reference proteome</keyword>
<evidence type="ECO:0000313" key="3">
    <source>
        <dbReference type="EMBL" id="PYB69683.1"/>
    </source>
</evidence>
<evidence type="ECO:0000313" key="4">
    <source>
        <dbReference type="Proteomes" id="UP000247536"/>
    </source>
</evidence>
<proteinExistence type="predicted"/>
<gene>
    <name evidence="3" type="ORF">DMY87_23390</name>
</gene>
<dbReference type="RefSeq" id="WP_110794060.1">
    <property type="nucleotide sequence ID" value="NZ_QJRY01000014.1"/>
</dbReference>